<dbReference type="Proteomes" id="UP000824782">
    <property type="component" value="Unassembled WGS sequence"/>
</dbReference>
<evidence type="ECO:0000313" key="2">
    <source>
        <dbReference type="Proteomes" id="UP000824782"/>
    </source>
</evidence>
<proteinExistence type="predicted"/>
<comment type="caution">
    <text evidence="1">The sequence shown here is derived from an EMBL/GenBank/DDBJ whole genome shotgun (WGS) entry which is preliminary data.</text>
</comment>
<sequence length="93" mass="11007">MRQFNFFNPVLALEKVGKRFPRVGWPVPYRTARLRFPRVGWPPPYRTARLRFPRVGWPVPYRTARLSYQKEPGKFRLIVHLSFPKGPSVNDAI</sequence>
<keyword evidence="2" id="KW-1185">Reference proteome</keyword>
<accession>A0AAV7B6R5</accession>
<reference evidence="1" key="1">
    <citation type="thesis" date="2020" institute="ProQuest LLC" country="789 East Eisenhower Parkway, Ann Arbor, MI, USA">
        <title>Comparative Genomics and Chromosome Evolution.</title>
        <authorList>
            <person name="Mudd A.B."/>
        </authorList>
    </citation>
    <scope>NUCLEOTIDE SEQUENCE</scope>
    <source>
        <strain evidence="1">237g6f4</strain>
        <tissue evidence="1">Blood</tissue>
    </source>
</reference>
<protein>
    <submittedName>
        <fullName evidence="1">Uncharacterized protein</fullName>
    </submittedName>
</protein>
<name>A0AAV7B6R5_ENGPU</name>
<dbReference type="AlphaFoldDB" id="A0AAV7B6R5"/>
<dbReference type="EMBL" id="WNYA01000006">
    <property type="protein sequence ID" value="KAG8568210.1"/>
    <property type="molecule type" value="Genomic_DNA"/>
</dbReference>
<organism evidence="1 2">
    <name type="scientific">Engystomops pustulosus</name>
    <name type="common">Tungara frog</name>
    <name type="synonym">Physalaemus pustulosus</name>
    <dbReference type="NCBI Taxonomy" id="76066"/>
    <lineage>
        <taxon>Eukaryota</taxon>
        <taxon>Metazoa</taxon>
        <taxon>Chordata</taxon>
        <taxon>Craniata</taxon>
        <taxon>Vertebrata</taxon>
        <taxon>Euteleostomi</taxon>
        <taxon>Amphibia</taxon>
        <taxon>Batrachia</taxon>
        <taxon>Anura</taxon>
        <taxon>Neobatrachia</taxon>
        <taxon>Hyloidea</taxon>
        <taxon>Leptodactylidae</taxon>
        <taxon>Leiuperinae</taxon>
        <taxon>Engystomops</taxon>
    </lineage>
</organism>
<gene>
    <name evidence="1" type="ORF">GDO81_013922</name>
</gene>
<evidence type="ECO:0000313" key="1">
    <source>
        <dbReference type="EMBL" id="KAG8568210.1"/>
    </source>
</evidence>